<sequence length="34" mass="4165">MNLVFFSNCTINGRMICVRRWYPNHSIRSHFSYN</sequence>
<keyword evidence="2" id="KW-1185">Reference proteome</keyword>
<dbReference type="EMBL" id="UZAK01036012">
    <property type="protein sequence ID" value="VDP53352.1"/>
    <property type="molecule type" value="Genomic_DNA"/>
</dbReference>
<gene>
    <name evidence="1" type="ORF">SCUD_LOCUS13606</name>
</gene>
<dbReference type="AlphaFoldDB" id="A0A183KF12"/>
<dbReference type="WBParaSite" id="SCUD_0001360901-mRNA-1">
    <property type="protein sequence ID" value="SCUD_0001360901-mRNA-1"/>
    <property type="gene ID" value="SCUD_0001360901"/>
</dbReference>
<reference evidence="1 2" key="2">
    <citation type="submission" date="2018-11" db="EMBL/GenBank/DDBJ databases">
        <authorList>
            <consortium name="Pathogen Informatics"/>
        </authorList>
    </citation>
    <scope>NUCLEOTIDE SEQUENCE [LARGE SCALE GENOMIC DNA]</scope>
    <source>
        <strain evidence="1">Dakar</strain>
        <strain evidence="2">Dakar, Senegal</strain>
    </source>
</reference>
<evidence type="ECO:0000313" key="1">
    <source>
        <dbReference type="EMBL" id="VDP53352.1"/>
    </source>
</evidence>
<proteinExistence type="predicted"/>
<organism evidence="3">
    <name type="scientific">Schistosoma curassoni</name>
    <dbReference type="NCBI Taxonomy" id="6186"/>
    <lineage>
        <taxon>Eukaryota</taxon>
        <taxon>Metazoa</taxon>
        <taxon>Spiralia</taxon>
        <taxon>Lophotrochozoa</taxon>
        <taxon>Platyhelminthes</taxon>
        <taxon>Trematoda</taxon>
        <taxon>Digenea</taxon>
        <taxon>Strigeidida</taxon>
        <taxon>Schistosomatoidea</taxon>
        <taxon>Schistosomatidae</taxon>
        <taxon>Schistosoma</taxon>
    </lineage>
</organism>
<dbReference type="Proteomes" id="UP000279833">
    <property type="component" value="Unassembled WGS sequence"/>
</dbReference>
<accession>A0A183KF12</accession>
<reference evidence="3" key="1">
    <citation type="submission" date="2016-06" db="UniProtKB">
        <authorList>
            <consortium name="WormBaseParasite"/>
        </authorList>
    </citation>
    <scope>IDENTIFICATION</scope>
</reference>
<evidence type="ECO:0000313" key="3">
    <source>
        <dbReference type="WBParaSite" id="SCUD_0001360901-mRNA-1"/>
    </source>
</evidence>
<name>A0A183KF12_9TREM</name>
<evidence type="ECO:0000313" key="2">
    <source>
        <dbReference type="Proteomes" id="UP000279833"/>
    </source>
</evidence>
<protein>
    <submittedName>
        <fullName evidence="1 3">Uncharacterized protein</fullName>
    </submittedName>
</protein>